<evidence type="ECO:0000313" key="2">
    <source>
        <dbReference type="Proteomes" id="UP000317557"/>
    </source>
</evidence>
<reference evidence="1 2" key="1">
    <citation type="submission" date="2017-05" db="EMBL/GenBank/DDBJ databases">
        <authorList>
            <person name="Varghese N."/>
            <person name="Submissions S."/>
        </authorList>
    </citation>
    <scope>NUCLEOTIDE SEQUENCE [LARGE SCALE GENOMIC DNA]</scope>
    <source>
        <strain evidence="1 2">DSM 21985</strain>
    </source>
</reference>
<dbReference type="EMBL" id="FXTP01000011">
    <property type="protein sequence ID" value="SMO82066.1"/>
    <property type="molecule type" value="Genomic_DNA"/>
</dbReference>
<proteinExistence type="predicted"/>
<evidence type="ECO:0000313" key="1">
    <source>
        <dbReference type="EMBL" id="SMO82066.1"/>
    </source>
</evidence>
<keyword evidence="2" id="KW-1185">Reference proteome</keyword>
<accession>A0A521EDQ6</accession>
<name>A0A521EDQ6_9BACT</name>
<organism evidence="1 2">
    <name type="scientific">Gracilimonas mengyeensis</name>
    <dbReference type="NCBI Taxonomy" id="1302730"/>
    <lineage>
        <taxon>Bacteria</taxon>
        <taxon>Pseudomonadati</taxon>
        <taxon>Balneolota</taxon>
        <taxon>Balneolia</taxon>
        <taxon>Balneolales</taxon>
        <taxon>Balneolaceae</taxon>
        <taxon>Gracilimonas</taxon>
    </lineage>
</organism>
<dbReference type="AlphaFoldDB" id="A0A521EDQ6"/>
<dbReference type="OrthoDB" id="36432at2"/>
<dbReference type="Proteomes" id="UP000317557">
    <property type="component" value="Unassembled WGS sequence"/>
</dbReference>
<evidence type="ECO:0008006" key="3">
    <source>
        <dbReference type="Google" id="ProtNLM"/>
    </source>
</evidence>
<sequence>MGRALLFLSGGMMILFGIVQLSITERQKIIPERTAEYYTDQQAKNIAASIIDLTIEQIRENQDWVGGFDFDNYMDAEVSVEVYDENSNSYPDSINAGTWDEYKVLLFSEVNYEGTTLETEVLLQRDSFSKYSYFTDAESMPNGQTIWFGGNDAITGPVHTNGTFSIRDSPIFNGPVTSPNMWNRLNSSTNPQFNDQTDFNAPTKELPDASQIDVLESAAHSSGLTFDDDVELEFFVNENEGTNGVGYVKAEQTGWVRCSHSWHNYWEQRTTEEDYKISDYNGLISVDGNVDVKGTVKGEVTLHSSGDVNITGDLMYYVNPDADPSADPHDPESNYYLGLLGLVSEEDVTVDSEAHRDNGSYDIHIHAAIMALGDSFTVENYNDNRSRGTLNVLGGIIQKVRGPVGLTNGSGYTKNYVYDRRLLSMIPPSYPREKWFSVVYWRDRTN</sequence>
<gene>
    <name evidence="1" type="ORF">SAMN06265219_111125</name>
</gene>
<dbReference type="RefSeq" id="WP_142455118.1">
    <property type="nucleotide sequence ID" value="NZ_FXTP01000011.1"/>
</dbReference>
<protein>
    <recommendedName>
        <fullName evidence="3">DUF4900 domain-containing protein</fullName>
    </recommendedName>
</protein>
<dbReference type="InterPro" id="IPR032601">
    <property type="entry name" value="DUF4900"/>
</dbReference>
<dbReference type="Pfam" id="PF16241">
    <property type="entry name" value="DUF4900"/>
    <property type="match status" value="1"/>
</dbReference>